<protein>
    <submittedName>
        <fullName evidence="2">Uncharacterized protein</fullName>
    </submittedName>
</protein>
<feature type="compositionally biased region" description="Basic and acidic residues" evidence="1">
    <location>
        <begin position="43"/>
        <end position="65"/>
    </location>
</feature>
<sequence>MEPLPSRERLTARQALPDDGGHEETEEQCFEELQPKAEAQQNLDRKANHDPGKPSKPGRNHESLRKKAFQCLRKKDE</sequence>
<proteinExistence type="predicted"/>
<comment type="caution">
    <text evidence="2">The sequence shown here is derived from an EMBL/GenBank/DDBJ whole genome shotgun (WGS) entry which is preliminary data.</text>
</comment>
<accession>A0AAV8RZ56</accession>
<dbReference type="EMBL" id="JAQQAF010000001">
    <property type="protein sequence ID" value="KAJ8512393.1"/>
    <property type="molecule type" value="Genomic_DNA"/>
</dbReference>
<dbReference type="Proteomes" id="UP001222027">
    <property type="component" value="Unassembled WGS sequence"/>
</dbReference>
<reference evidence="2 3" key="1">
    <citation type="submission" date="2022-12" db="EMBL/GenBank/DDBJ databases">
        <title>Chromosome-scale assembly of the Ensete ventricosum genome.</title>
        <authorList>
            <person name="Dussert Y."/>
            <person name="Stocks J."/>
            <person name="Wendawek A."/>
            <person name="Woldeyes F."/>
            <person name="Nichols R.A."/>
            <person name="Borrell J.S."/>
        </authorList>
    </citation>
    <scope>NUCLEOTIDE SEQUENCE [LARGE SCALE GENOMIC DNA]</scope>
    <source>
        <strain evidence="3">cv. Maze</strain>
        <tissue evidence="2">Seeds</tissue>
    </source>
</reference>
<keyword evidence="3" id="KW-1185">Reference proteome</keyword>
<gene>
    <name evidence="2" type="ORF">OPV22_002827</name>
</gene>
<organism evidence="2 3">
    <name type="scientific">Ensete ventricosum</name>
    <name type="common">Abyssinian banana</name>
    <name type="synonym">Musa ensete</name>
    <dbReference type="NCBI Taxonomy" id="4639"/>
    <lineage>
        <taxon>Eukaryota</taxon>
        <taxon>Viridiplantae</taxon>
        <taxon>Streptophyta</taxon>
        <taxon>Embryophyta</taxon>
        <taxon>Tracheophyta</taxon>
        <taxon>Spermatophyta</taxon>
        <taxon>Magnoliopsida</taxon>
        <taxon>Liliopsida</taxon>
        <taxon>Zingiberales</taxon>
        <taxon>Musaceae</taxon>
        <taxon>Ensete</taxon>
    </lineage>
</organism>
<feature type="compositionally biased region" description="Basic and acidic residues" evidence="1">
    <location>
        <begin position="1"/>
        <end position="11"/>
    </location>
</feature>
<feature type="region of interest" description="Disordered" evidence="1">
    <location>
        <begin position="1"/>
        <end position="77"/>
    </location>
</feature>
<evidence type="ECO:0000313" key="2">
    <source>
        <dbReference type="EMBL" id="KAJ8512393.1"/>
    </source>
</evidence>
<name>A0AAV8RZ56_ENSVE</name>
<dbReference type="AlphaFoldDB" id="A0AAV8RZ56"/>
<evidence type="ECO:0000313" key="3">
    <source>
        <dbReference type="Proteomes" id="UP001222027"/>
    </source>
</evidence>
<evidence type="ECO:0000256" key="1">
    <source>
        <dbReference type="SAM" id="MobiDB-lite"/>
    </source>
</evidence>